<protein>
    <submittedName>
        <fullName evidence="2">Uncharacterized protein</fullName>
    </submittedName>
</protein>
<dbReference type="GO" id="GO:0034237">
    <property type="term" value="F:protein kinase A regulatory subunit binding"/>
    <property type="evidence" value="ECO:0000318"/>
    <property type="project" value="GO_Central"/>
</dbReference>
<dbReference type="KEGG" id="tca:103313616"/>
<evidence type="ECO:0000313" key="2">
    <source>
        <dbReference type="EMBL" id="KYB26744.1"/>
    </source>
</evidence>
<dbReference type="InParanoid" id="A0A139WFP9"/>
<dbReference type="InterPro" id="IPR053084">
    <property type="entry name" value="AKAP"/>
</dbReference>
<gene>
    <name evidence="2" type="primary">AUGUSTUS-3.0.2_33652</name>
    <name evidence="2" type="ORF">TcasGA2_TC033652</name>
</gene>
<dbReference type="Proteomes" id="UP000007266">
    <property type="component" value="Linkage group 7"/>
</dbReference>
<evidence type="ECO:0000256" key="1">
    <source>
        <dbReference type="SAM" id="MobiDB-lite"/>
    </source>
</evidence>
<organism evidence="2 3">
    <name type="scientific">Tribolium castaneum</name>
    <name type="common">Red flour beetle</name>
    <dbReference type="NCBI Taxonomy" id="7070"/>
    <lineage>
        <taxon>Eukaryota</taxon>
        <taxon>Metazoa</taxon>
        <taxon>Ecdysozoa</taxon>
        <taxon>Arthropoda</taxon>
        <taxon>Hexapoda</taxon>
        <taxon>Insecta</taxon>
        <taxon>Pterygota</taxon>
        <taxon>Neoptera</taxon>
        <taxon>Endopterygota</taxon>
        <taxon>Coleoptera</taxon>
        <taxon>Polyphaga</taxon>
        <taxon>Cucujiformia</taxon>
        <taxon>Tenebrionidae</taxon>
        <taxon>Tenebrionidae incertae sedis</taxon>
        <taxon>Tribolium</taxon>
    </lineage>
</organism>
<feature type="compositionally biased region" description="Low complexity" evidence="1">
    <location>
        <begin position="44"/>
        <end position="55"/>
    </location>
</feature>
<reference evidence="2 3" key="1">
    <citation type="journal article" date="2008" name="Nature">
        <title>The genome of the model beetle and pest Tribolium castaneum.</title>
        <authorList>
            <consortium name="Tribolium Genome Sequencing Consortium"/>
            <person name="Richards S."/>
            <person name="Gibbs R.A."/>
            <person name="Weinstock G.M."/>
            <person name="Brown S.J."/>
            <person name="Denell R."/>
            <person name="Beeman R.W."/>
            <person name="Gibbs R."/>
            <person name="Beeman R.W."/>
            <person name="Brown S.J."/>
            <person name="Bucher G."/>
            <person name="Friedrich M."/>
            <person name="Grimmelikhuijzen C.J."/>
            <person name="Klingler M."/>
            <person name="Lorenzen M."/>
            <person name="Richards S."/>
            <person name="Roth S."/>
            <person name="Schroder R."/>
            <person name="Tautz D."/>
            <person name="Zdobnov E.M."/>
            <person name="Muzny D."/>
            <person name="Gibbs R.A."/>
            <person name="Weinstock G.M."/>
            <person name="Attaway T."/>
            <person name="Bell S."/>
            <person name="Buhay C.J."/>
            <person name="Chandrabose M.N."/>
            <person name="Chavez D."/>
            <person name="Clerk-Blankenburg K.P."/>
            <person name="Cree A."/>
            <person name="Dao M."/>
            <person name="Davis C."/>
            <person name="Chacko J."/>
            <person name="Dinh H."/>
            <person name="Dugan-Rocha S."/>
            <person name="Fowler G."/>
            <person name="Garner T.T."/>
            <person name="Garnes J."/>
            <person name="Gnirke A."/>
            <person name="Hawes A."/>
            <person name="Hernandez J."/>
            <person name="Hines S."/>
            <person name="Holder M."/>
            <person name="Hume J."/>
            <person name="Jhangiani S.N."/>
            <person name="Joshi V."/>
            <person name="Khan Z.M."/>
            <person name="Jackson L."/>
            <person name="Kovar C."/>
            <person name="Kowis A."/>
            <person name="Lee S."/>
            <person name="Lewis L.R."/>
            <person name="Margolis J."/>
            <person name="Morgan M."/>
            <person name="Nazareth L.V."/>
            <person name="Nguyen N."/>
            <person name="Okwuonu G."/>
            <person name="Parker D."/>
            <person name="Richards S."/>
            <person name="Ruiz S.J."/>
            <person name="Santibanez J."/>
            <person name="Savard J."/>
            <person name="Scherer S.E."/>
            <person name="Schneider B."/>
            <person name="Sodergren E."/>
            <person name="Tautz D."/>
            <person name="Vattahil S."/>
            <person name="Villasana D."/>
            <person name="White C.S."/>
            <person name="Wright R."/>
            <person name="Park Y."/>
            <person name="Beeman R.W."/>
            <person name="Lord J."/>
            <person name="Oppert B."/>
            <person name="Lorenzen M."/>
            <person name="Brown S."/>
            <person name="Wang L."/>
            <person name="Savard J."/>
            <person name="Tautz D."/>
            <person name="Richards S."/>
            <person name="Weinstock G."/>
            <person name="Gibbs R.A."/>
            <person name="Liu Y."/>
            <person name="Worley K."/>
            <person name="Weinstock G."/>
            <person name="Elsik C.G."/>
            <person name="Reese J.T."/>
            <person name="Elhaik E."/>
            <person name="Landan G."/>
            <person name="Graur D."/>
            <person name="Arensburger P."/>
            <person name="Atkinson P."/>
            <person name="Beeman R.W."/>
            <person name="Beidler J."/>
            <person name="Brown S.J."/>
            <person name="Demuth J.P."/>
            <person name="Drury D.W."/>
            <person name="Du Y.Z."/>
            <person name="Fujiwara H."/>
            <person name="Lorenzen M."/>
            <person name="Maselli V."/>
            <person name="Osanai M."/>
            <person name="Park Y."/>
            <person name="Robertson H.M."/>
            <person name="Tu Z."/>
            <person name="Wang J.J."/>
            <person name="Wang S."/>
            <person name="Richards S."/>
            <person name="Song H."/>
            <person name="Zhang L."/>
            <person name="Sodergren E."/>
            <person name="Werner D."/>
            <person name="Stanke M."/>
            <person name="Morgenstern B."/>
            <person name="Solovyev V."/>
            <person name="Kosarev P."/>
            <person name="Brown G."/>
            <person name="Chen H.C."/>
            <person name="Ermolaeva O."/>
            <person name="Hlavina W."/>
            <person name="Kapustin Y."/>
            <person name="Kiryutin B."/>
            <person name="Kitts P."/>
            <person name="Maglott D."/>
            <person name="Pruitt K."/>
            <person name="Sapojnikov V."/>
            <person name="Souvorov A."/>
            <person name="Mackey A.J."/>
            <person name="Waterhouse R.M."/>
            <person name="Wyder S."/>
            <person name="Zdobnov E.M."/>
            <person name="Zdobnov E.M."/>
            <person name="Wyder S."/>
            <person name="Kriventseva E.V."/>
            <person name="Kadowaki T."/>
            <person name="Bork P."/>
            <person name="Aranda M."/>
            <person name="Bao R."/>
            <person name="Beermann A."/>
            <person name="Berns N."/>
            <person name="Bolognesi R."/>
            <person name="Bonneton F."/>
            <person name="Bopp D."/>
            <person name="Brown S.J."/>
            <person name="Bucher G."/>
            <person name="Butts T."/>
            <person name="Chaumot A."/>
            <person name="Denell R.E."/>
            <person name="Ferrier D.E."/>
            <person name="Friedrich M."/>
            <person name="Gordon C.M."/>
            <person name="Jindra M."/>
            <person name="Klingler M."/>
            <person name="Lan Q."/>
            <person name="Lattorff H.M."/>
            <person name="Laudet V."/>
            <person name="von Levetsow C."/>
            <person name="Liu Z."/>
            <person name="Lutz R."/>
            <person name="Lynch J.A."/>
            <person name="da Fonseca R.N."/>
            <person name="Posnien N."/>
            <person name="Reuter R."/>
            <person name="Roth S."/>
            <person name="Savard J."/>
            <person name="Schinko J.B."/>
            <person name="Schmitt C."/>
            <person name="Schoppmeier M."/>
            <person name="Schroder R."/>
            <person name="Shippy T.D."/>
            <person name="Simonnet F."/>
            <person name="Marques-Souza H."/>
            <person name="Tautz D."/>
            <person name="Tomoyasu Y."/>
            <person name="Trauner J."/>
            <person name="Van der Zee M."/>
            <person name="Vervoort M."/>
            <person name="Wittkopp N."/>
            <person name="Wimmer E.A."/>
            <person name="Yang X."/>
            <person name="Jones A.K."/>
            <person name="Sattelle D.B."/>
            <person name="Ebert P.R."/>
            <person name="Nelson D."/>
            <person name="Scott J.G."/>
            <person name="Beeman R.W."/>
            <person name="Muthukrishnan S."/>
            <person name="Kramer K.J."/>
            <person name="Arakane Y."/>
            <person name="Beeman R.W."/>
            <person name="Zhu Q."/>
            <person name="Hogenkamp D."/>
            <person name="Dixit R."/>
            <person name="Oppert B."/>
            <person name="Jiang H."/>
            <person name="Zou Z."/>
            <person name="Marshall J."/>
            <person name="Elpidina E."/>
            <person name="Vinokurov K."/>
            <person name="Oppert C."/>
            <person name="Zou Z."/>
            <person name="Evans J."/>
            <person name="Lu Z."/>
            <person name="Zhao P."/>
            <person name="Sumathipala N."/>
            <person name="Altincicek B."/>
            <person name="Vilcinskas A."/>
            <person name="Williams M."/>
            <person name="Hultmark D."/>
            <person name="Hetru C."/>
            <person name="Jiang H."/>
            <person name="Grimmelikhuijzen C.J."/>
            <person name="Hauser F."/>
            <person name="Cazzamali G."/>
            <person name="Williamson M."/>
            <person name="Park Y."/>
            <person name="Li B."/>
            <person name="Tanaka Y."/>
            <person name="Predel R."/>
            <person name="Neupert S."/>
            <person name="Schachtner J."/>
            <person name="Verleyen P."/>
            <person name="Raible F."/>
            <person name="Bork P."/>
            <person name="Friedrich M."/>
            <person name="Walden K.K."/>
            <person name="Robertson H.M."/>
            <person name="Angeli S."/>
            <person name="Foret S."/>
            <person name="Bucher G."/>
            <person name="Schuetz S."/>
            <person name="Maleszka R."/>
            <person name="Wimmer E.A."/>
            <person name="Beeman R.W."/>
            <person name="Lorenzen M."/>
            <person name="Tomoyasu Y."/>
            <person name="Miller S.C."/>
            <person name="Grossmann D."/>
            <person name="Bucher G."/>
        </authorList>
    </citation>
    <scope>NUCLEOTIDE SEQUENCE [LARGE SCALE GENOMIC DNA]</scope>
    <source>
        <strain evidence="2 3">Georgia GA2</strain>
    </source>
</reference>
<feature type="region of interest" description="Disordered" evidence="1">
    <location>
        <begin position="1"/>
        <end position="78"/>
    </location>
</feature>
<dbReference type="STRING" id="7070.A0A139WFP9"/>
<proteinExistence type="predicted"/>
<dbReference type="OrthoDB" id="2148342at2759"/>
<dbReference type="InterPro" id="IPR025663">
    <property type="entry name" value="AKAP_28"/>
</dbReference>
<feature type="compositionally biased region" description="Basic and acidic residues" evidence="1">
    <location>
        <begin position="9"/>
        <end position="30"/>
    </location>
</feature>
<accession>A0A139WFP9</accession>
<evidence type="ECO:0000313" key="3">
    <source>
        <dbReference type="Proteomes" id="UP000007266"/>
    </source>
</evidence>
<dbReference type="GO" id="GO:0005952">
    <property type="term" value="C:cAMP-dependent protein kinase complex"/>
    <property type="evidence" value="ECO:0000318"/>
    <property type="project" value="GO_Central"/>
</dbReference>
<name>A0A139WFP9_TRICA</name>
<dbReference type="EMBL" id="KQ971352">
    <property type="protein sequence ID" value="KYB26744.1"/>
    <property type="molecule type" value="Genomic_DNA"/>
</dbReference>
<keyword evidence="3" id="KW-1185">Reference proteome</keyword>
<sequence>MAESNPAEENPKEKKHFSIKESDEVLKQKSSEAGTKSSEEMAKSHSSLSSALATSSKDEVNVSKKVKPPQLEARFRDDSFEVPKKELKYVDKNEEKSVEEAPSSLSVPDEQEKKLRFGEQKDSRTKGMRFEYGRCPKTCERFLGIVEFSKIFVDEIIEDALLKGRGFKQQSSVRIIEGIEYNESSDESLSLASIGTYVCVLEWPTIEEFTQEIGTAKISEYLSYWKFEEDWKYCINFLIGKSDSACDFYQYEAIFSIPCKQYPIAQATASVFFVFEVSRIKPRHCLVDVHYWFEGQRTIHTPGKFTFQEEKLFNIVDAKINFYKTLRF</sequence>
<dbReference type="Pfam" id="PF14469">
    <property type="entry name" value="AKAP28"/>
    <property type="match status" value="1"/>
</dbReference>
<dbReference type="AlphaFoldDB" id="A0A139WFP9"/>
<feature type="region of interest" description="Disordered" evidence="1">
    <location>
        <begin position="93"/>
        <end position="113"/>
    </location>
</feature>
<dbReference type="PANTHER" id="PTHR35075">
    <property type="entry name" value="A-KINASE ANCHOR PROTEIN 14"/>
    <property type="match status" value="1"/>
</dbReference>
<reference evidence="2 3" key="2">
    <citation type="journal article" date="2010" name="Nucleic Acids Res.">
        <title>BeetleBase in 2010: revisions to provide comprehensive genomic information for Tribolium castaneum.</title>
        <authorList>
            <person name="Kim H.S."/>
            <person name="Murphy T."/>
            <person name="Xia J."/>
            <person name="Caragea D."/>
            <person name="Park Y."/>
            <person name="Beeman R.W."/>
            <person name="Lorenzen M.D."/>
            <person name="Butcher S."/>
            <person name="Manak J.R."/>
            <person name="Brown S.J."/>
        </authorList>
    </citation>
    <scope>GENOME REANNOTATION</scope>
    <source>
        <strain evidence="2 3">Georgia GA2</strain>
    </source>
</reference>
<dbReference type="PANTHER" id="PTHR35075:SF1">
    <property type="entry name" value="A-KINASE ANCHOR PROTEIN 14"/>
    <property type="match status" value="1"/>
</dbReference>